<dbReference type="NCBIfam" id="TIGR00350">
    <property type="entry name" value="lytR_cpsA_psr"/>
    <property type="match status" value="1"/>
</dbReference>
<name>A0A231HCH8_9NOCA</name>
<feature type="transmembrane region" description="Helical" evidence="3">
    <location>
        <begin position="172"/>
        <end position="191"/>
    </location>
</feature>
<dbReference type="Pfam" id="PF03816">
    <property type="entry name" value="LytR_cpsA_psr"/>
    <property type="match status" value="1"/>
</dbReference>
<keyword evidence="3" id="KW-1133">Transmembrane helix</keyword>
<dbReference type="PANTHER" id="PTHR33392:SF6">
    <property type="entry name" value="POLYISOPRENYL-TEICHOIC ACID--PEPTIDOGLYCAN TEICHOIC ACID TRANSFERASE TAGU"/>
    <property type="match status" value="1"/>
</dbReference>
<dbReference type="InterPro" id="IPR050922">
    <property type="entry name" value="LytR/CpsA/Psr_CW_biosynth"/>
</dbReference>
<dbReference type="AlphaFoldDB" id="A0A231HCH8"/>
<keyword evidence="3" id="KW-0812">Transmembrane</keyword>
<feature type="compositionally biased region" description="Basic and acidic residues" evidence="2">
    <location>
        <begin position="23"/>
        <end position="38"/>
    </location>
</feature>
<evidence type="ECO:0000256" key="3">
    <source>
        <dbReference type="SAM" id="Phobius"/>
    </source>
</evidence>
<comment type="similarity">
    <text evidence="1">Belongs to the LytR/CpsA/Psr (LCP) family.</text>
</comment>
<accession>A0A231HCH8</accession>
<dbReference type="EMBL" id="NGAF01000002">
    <property type="protein sequence ID" value="OXR46529.1"/>
    <property type="molecule type" value="Genomic_DNA"/>
</dbReference>
<comment type="caution">
    <text evidence="5">The sequence shown here is derived from an EMBL/GenBank/DDBJ whole genome shotgun (WGS) entry which is preliminary data.</text>
</comment>
<feature type="compositionally biased region" description="Pro residues" evidence="2">
    <location>
        <begin position="66"/>
        <end position="81"/>
    </location>
</feature>
<feature type="domain" description="Cell envelope-related transcriptional attenuator" evidence="4">
    <location>
        <begin position="247"/>
        <end position="389"/>
    </location>
</feature>
<organism evidence="5 6">
    <name type="scientific">Nocardia cerradoensis</name>
    <dbReference type="NCBI Taxonomy" id="85688"/>
    <lineage>
        <taxon>Bacteria</taxon>
        <taxon>Bacillati</taxon>
        <taxon>Actinomycetota</taxon>
        <taxon>Actinomycetes</taxon>
        <taxon>Mycobacteriales</taxon>
        <taxon>Nocardiaceae</taxon>
        <taxon>Nocardia</taxon>
    </lineage>
</organism>
<evidence type="ECO:0000256" key="1">
    <source>
        <dbReference type="ARBA" id="ARBA00006068"/>
    </source>
</evidence>
<feature type="compositionally biased region" description="Basic and acidic residues" evidence="2">
    <location>
        <begin position="149"/>
        <end position="160"/>
    </location>
</feature>
<evidence type="ECO:0000313" key="5">
    <source>
        <dbReference type="EMBL" id="OXR46529.1"/>
    </source>
</evidence>
<evidence type="ECO:0000256" key="2">
    <source>
        <dbReference type="SAM" id="MobiDB-lite"/>
    </source>
</evidence>
<keyword evidence="6" id="KW-1185">Reference proteome</keyword>
<dbReference type="InterPro" id="IPR004474">
    <property type="entry name" value="LytR_CpsA_psr"/>
</dbReference>
<gene>
    <name evidence="5" type="primary">yvhJ_1</name>
    <name evidence="5" type="ORF">B7C42_01499</name>
</gene>
<feature type="region of interest" description="Disordered" evidence="2">
    <location>
        <begin position="1"/>
        <end position="164"/>
    </location>
</feature>
<proteinExistence type="inferred from homology"/>
<evidence type="ECO:0000313" key="6">
    <source>
        <dbReference type="Proteomes" id="UP000215506"/>
    </source>
</evidence>
<dbReference type="Gene3D" id="3.40.630.190">
    <property type="entry name" value="LCP protein"/>
    <property type="match status" value="1"/>
</dbReference>
<feature type="compositionally biased region" description="Low complexity" evidence="2">
    <location>
        <begin position="53"/>
        <end position="65"/>
    </location>
</feature>
<dbReference type="Proteomes" id="UP000215506">
    <property type="component" value="Unassembled WGS sequence"/>
</dbReference>
<protein>
    <submittedName>
        <fullName evidence="5">Putative transcriptional regulator YvhJ</fullName>
    </submittedName>
</protein>
<reference evidence="5 6" key="1">
    <citation type="submission" date="2017-07" db="EMBL/GenBank/DDBJ databases">
        <title>First draft Genome Sequence of Nocardia cerradoensis isolated from human infection.</title>
        <authorList>
            <person name="Carrasco G."/>
        </authorList>
    </citation>
    <scope>NUCLEOTIDE SEQUENCE [LARGE SCALE GENOMIC DNA]</scope>
    <source>
        <strain evidence="5 6">CNM20130759</strain>
    </source>
</reference>
<evidence type="ECO:0000259" key="4">
    <source>
        <dbReference type="Pfam" id="PF03816"/>
    </source>
</evidence>
<dbReference type="PANTHER" id="PTHR33392">
    <property type="entry name" value="POLYISOPRENYL-TEICHOIC ACID--PEPTIDOGLYCAN TEICHOIC ACID TRANSFERASE TAGU"/>
    <property type="match status" value="1"/>
</dbReference>
<keyword evidence="3" id="KW-0472">Membrane</keyword>
<sequence>MVNGDDPQQYPRTRRVPPPAGPDGRRVPPPDRHGHDPRVPPGSGRPIPPGSGRPPHSGRPPGSGRPLPPGSGHPPGRPPIEPTQVIRRDGNNPPLAWSQVPSSPARPRGNPQPYEHGVEPGGEPPTHAPTQRPMPYREAPPPPPPARPRRAERPPREPRVPRARRKRHWGRWLLILLLIVILLPVAGAIYLDRSLHRVDALAAYPDRVAQTAGTNWLLTGSDTRVGLTPEQEQELSTGDSADAGGERSDTIMLVHIPKSGAPTVVSLPRDSYVSIPGVGKDKLNAAFSAGGPKLLVQTVENATGLRIDHFAEIGFGGFAGMVDSLGGIDMCLPDAIDDPKAGIDLPAGCQHLSGSQALGFVRTRATPRADLDRMNNQRLFLSALLEKATSAGTLVNPLKVWPLARDVASSLQVDNGDHIWDLGRLGWALHGKTIATTVPIGGFVDESGSGNVLLWDKDRAGRFFDALAHDQAVPDDLLTR</sequence>